<dbReference type="GO" id="GO:0015074">
    <property type="term" value="P:DNA integration"/>
    <property type="evidence" value="ECO:0007669"/>
    <property type="project" value="InterPro"/>
</dbReference>
<gene>
    <name evidence="2" type="ORF">AGERDE_LOCUS11715</name>
</gene>
<reference evidence="2" key="1">
    <citation type="submission" date="2021-06" db="EMBL/GenBank/DDBJ databases">
        <authorList>
            <person name="Kallberg Y."/>
            <person name="Tangrot J."/>
            <person name="Rosling A."/>
        </authorList>
    </citation>
    <scope>NUCLEOTIDE SEQUENCE</scope>
    <source>
        <strain evidence="2">MT106</strain>
    </source>
</reference>
<evidence type="ECO:0000313" key="2">
    <source>
        <dbReference type="EMBL" id="CAG8658847.1"/>
    </source>
</evidence>
<dbReference type="InterPro" id="IPR002492">
    <property type="entry name" value="Transposase_Tc1-like"/>
</dbReference>
<dbReference type="InterPro" id="IPR009057">
    <property type="entry name" value="Homeodomain-like_sf"/>
</dbReference>
<organism evidence="2 3">
    <name type="scientific">Ambispora gerdemannii</name>
    <dbReference type="NCBI Taxonomy" id="144530"/>
    <lineage>
        <taxon>Eukaryota</taxon>
        <taxon>Fungi</taxon>
        <taxon>Fungi incertae sedis</taxon>
        <taxon>Mucoromycota</taxon>
        <taxon>Glomeromycotina</taxon>
        <taxon>Glomeromycetes</taxon>
        <taxon>Archaeosporales</taxon>
        <taxon>Ambisporaceae</taxon>
        <taxon>Ambispora</taxon>
    </lineage>
</organism>
<dbReference type="SUPFAM" id="SSF46689">
    <property type="entry name" value="Homeodomain-like"/>
    <property type="match status" value="1"/>
</dbReference>
<dbReference type="GO" id="GO:0006313">
    <property type="term" value="P:DNA transposition"/>
    <property type="evidence" value="ECO:0007669"/>
    <property type="project" value="InterPro"/>
</dbReference>
<accession>A0A9N9H4Y8</accession>
<comment type="caution">
    <text evidence="2">The sequence shown here is derived from an EMBL/GenBank/DDBJ whole genome shotgun (WGS) entry which is preliminary data.</text>
</comment>
<dbReference type="Gene3D" id="1.10.10.10">
    <property type="entry name" value="Winged helix-like DNA-binding domain superfamily/Winged helix DNA-binding domain"/>
    <property type="match status" value="1"/>
</dbReference>
<protein>
    <submittedName>
        <fullName evidence="2">11532_t:CDS:1</fullName>
    </submittedName>
</protein>
<dbReference type="GO" id="GO:0003677">
    <property type="term" value="F:DNA binding"/>
    <property type="evidence" value="ECO:0007669"/>
    <property type="project" value="InterPro"/>
</dbReference>
<dbReference type="Proteomes" id="UP000789831">
    <property type="component" value="Unassembled WGS sequence"/>
</dbReference>
<dbReference type="InterPro" id="IPR036388">
    <property type="entry name" value="WH-like_DNA-bd_sf"/>
</dbReference>
<dbReference type="Pfam" id="PF01498">
    <property type="entry name" value="HTH_Tnp_Tc3_2"/>
    <property type="match status" value="1"/>
</dbReference>
<dbReference type="EMBL" id="CAJVPL010005527">
    <property type="protein sequence ID" value="CAG8658847.1"/>
    <property type="molecule type" value="Genomic_DNA"/>
</dbReference>
<proteinExistence type="predicted"/>
<name>A0A9N9H4Y8_9GLOM</name>
<dbReference type="OrthoDB" id="2446457at2759"/>
<keyword evidence="3" id="KW-1185">Reference proteome</keyword>
<sequence length="153" mass="17357">MGSEKDLTEEQKGAIVYGYRKNDSYRTIAANVGCRKSVVGNVIRRFCESGTVKSQAVRTGRPPLLTVSDRSVLKTLVTSENRRLNLAQITTTLAAQTKRNVSRKTVRRALHKEDLWSRVARPKPLISTVNAARRLAWCLAHKDWTARHFRRVL</sequence>
<evidence type="ECO:0000313" key="3">
    <source>
        <dbReference type="Proteomes" id="UP000789831"/>
    </source>
</evidence>
<feature type="non-terminal residue" evidence="2">
    <location>
        <position position="153"/>
    </location>
</feature>
<evidence type="ECO:0000259" key="1">
    <source>
        <dbReference type="Pfam" id="PF01498"/>
    </source>
</evidence>
<feature type="domain" description="Transposase Tc1-like" evidence="1">
    <location>
        <begin position="77"/>
        <end position="143"/>
    </location>
</feature>
<dbReference type="AlphaFoldDB" id="A0A9N9H4Y8"/>